<dbReference type="AlphaFoldDB" id="A0A448ZDM9"/>
<reference evidence="2 3" key="1">
    <citation type="submission" date="2019-01" db="EMBL/GenBank/DDBJ databases">
        <authorList>
            <person name="Ferrante I. M."/>
        </authorList>
    </citation>
    <scope>NUCLEOTIDE SEQUENCE [LARGE SCALE GENOMIC DNA]</scope>
    <source>
        <strain evidence="2 3">B856</strain>
    </source>
</reference>
<accession>A0A448ZDM9</accession>
<protein>
    <submittedName>
        <fullName evidence="2">Uncharacterized protein</fullName>
    </submittedName>
</protein>
<gene>
    <name evidence="2" type="ORF">PSNMU_V1.4_AUG-EV-PASAV3_0070240</name>
</gene>
<dbReference type="EMBL" id="CAACVS010000260">
    <property type="protein sequence ID" value="VEU40148.1"/>
    <property type="molecule type" value="Genomic_DNA"/>
</dbReference>
<keyword evidence="1" id="KW-1133">Transmembrane helix</keyword>
<evidence type="ECO:0000313" key="3">
    <source>
        <dbReference type="Proteomes" id="UP000291116"/>
    </source>
</evidence>
<evidence type="ECO:0000313" key="2">
    <source>
        <dbReference type="EMBL" id="VEU40148.1"/>
    </source>
</evidence>
<feature type="transmembrane region" description="Helical" evidence="1">
    <location>
        <begin position="255"/>
        <end position="275"/>
    </location>
</feature>
<keyword evidence="1" id="KW-0472">Membrane</keyword>
<keyword evidence="3" id="KW-1185">Reference proteome</keyword>
<keyword evidence="1" id="KW-0812">Transmembrane</keyword>
<evidence type="ECO:0000256" key="1">
    <source>
        <dbReference type="SAM" id="Phobius"/>
    </source>
</evidence>
<sequence>MKSAQEIEQDRIKPNNGKDLCVTCSYCLQKSPQFQSVDSFHYACDYLIEANRSGKTSDKCEEREDGDEQQLESVSRKPERVLLFFDIITRGLGLDSGSGRSSQESRDGALLLALKLGKTIVENVVSSALGGYTGLSGFLVVEVRDRISVDCRVDEDRCDGTSGTSSRNLSPSELEVLCLLCERRVPLTFRRSLGLLEDGVDRLHNNERDCEKEEFSIRVCIFDKEKSSNLIRQMFQNCSTHWPSRFRMNMRRASFLFLRTEAFLTALVAGAFPTARVAN</sequence>
<name>A0A448ZDM9_9STRA</name>
<dbReference type="Proteomes" id="UP000291116">
    <property type="component" value="Unassembled WGS sequence"/>
</dbReference>
<organism evidence="2 3">
    <name type="scientific">Pseudo-nitzschia multistriata</name>
    <dbReference type="NCBI Taxonomy" id="183589"/>
    <lineage>
        <taxon>Eukaryota</taxon>
        <taxon>Sar</taxon>
        <taxon>Stramenopiles</taxon>
        <taxon>Ochrophyta</taxon>
        <taxon>Bacillariophyta</taxon>
        <taxon>Bacillariophyceae</taxon>
        <taxon>Bacillariophycidae</taxon>
        <taxon>Bacillariales</taxon>
        <taxon>Bacillariaceae</taxon>
        <taxon>Pseudo-nitzschia</taxon>
    </lineage>
</organism>
<proteinExistence type="predicted"/>